<evidence type="ECO:0000256" key="9">
    <source>
        <dbReference type="ARBA" id="ARBA00023004"/>
    </source>
</evidence>
<dbReference type="AlphaFoldDB" id="A0A8B8QL21"/>
<evidence type="ECO:0000259" key="15">
    <source>
        <dbReference type="PROSITE" id="PS50095"/>
    </source>
</evidence>
<name>A0A8B8QL21_9MYRT</name>
<evidence type="ECO:0000256" key="12">
    <source>
        <dbReference type="PROSITE-ProRule" id="PRU00152"/>
    </source>
</evidence>
<dbReference type="SUPFAM" id="SSF49723">
    <property type="entry name" value="Lipase/lipooxygenase domain (PLAT/LH2 domain)"/>
    <property type="match status" value="1"/>
</dbReference>
<dbReference type="GO" id="GO:0006633">
    <property type="term" value="P:fatty acid biosynthetic process"/>
    <property type="evidence" value="ECO:0007669"/>
    <property type="project" value="UniProtKB-KW"/>
</dbReference>
<keyword evidence="10" id="KW-0443">Lipid metabolism</keyword>
<dbReference type="InterPro" id="IPR001246">
    <property type="entry name" value="LipOase_plant"/>
</dbReference>
<dbReference type="InterPro" id="IPR001024">
    <property type="entry name" value="PLAT/LH2_dom"/>
</dbReference>
<keyword evidence="7 13" id="KW-0223">Dioxygenase</keyword>
<reference evidence="18" key="2">
    <citation type="submission" date="2025-08" db="UniProtKB">
        <authorList>
            <consortium name="RefSeq"/>
        </authorList>
    </citation>
    <scope>IDENTIFICATION</scope>
    <source>
        <tissue evidence="18">Leaf</tissue>
    </source>
</reference>
<dbReference type="Gene3D" id="3.10.450.60">
    <property type="match status" value="1"/>
</dbReference>
<dbReference type="InterPro" id="IPR027433">
    <property type="entry name" value="Lipoxygenase_dom_3"/>
</dbReference>
<evidence type="ECO:0000313" key="17">
    <source>
        <dbReference type="Proteomes" id="UP000827889"/>
    </source>
</evidence>
<dbReference type="PRINTS" id="PR00468">
    <property type="entry name" value="PLTLPOXGNASE"/>
</dbReference>
<dbReference type="UniPathway" id="UPA00382"/>
<keyword evidence="5 14" id="KW-0925">Oxylipin biosynthesis</keyword>
<proteinExistence type="inferred from homology"/>
<dbReference type="InterPro" id="IPR013819">
    <property type="entry name" value="LipOase_C"/>
</dbReference>
<evidence type="ECO:0000313" key="18">
    <source>
        <dbReference type="RefSeq" id="XP_030547740.2"/>
    </source>
</evidence>
<evidence type="ECO:0000256" key="5">
    <source>
        <dbReference type="ARBA" id="ARBA00022767"/>
    </source>
</evidence>
<keyword evidence="3 14" id="KW-0444">Lipid biosynthesis</keyword>
<dbReference type="InterPro" id="IPR036392">
    <property type="entry name" value="PLAT/LH2_dom_sf"/>
</dbReference>
<evidence type="ECO:0000256" key="3">
    <source>
        <dbReference type="ARBA" id="ARBA00022516"/>
    </source>
</evidence>
<dbReference type="SUPFAM" id="SSF48484">
    <property type="entry name" value="Lipoxigenase"/>
    <property type="match status" value="1"/>
</dbReference>
<evidence type="ECO:0000256" key="8">
    <source>
        <dbReference type="ARBA" id="ARBA00023002"/>
    </source>
</evidence>
<sequence>MSTAKKKPLPLTLRITKYVNTIHSKMTDHLIMGEAVPSRHSMIHGEIVVVADPGHSGPGKSAYVRLCSCTKVDPDTGKGKLSKKAILRHVKTTKDKGLNITVYSVKFKVEAEFGIPGAFLITNEHKHKFFLQSATFEVSSVEIIHFDCQSWVYPIRRTKTDRIFFSNTCCLPNQTPAAMVELRREELHSVRGDGTGERKEWERIYEYDHYGDLGNADQGHDHARPILGGNQAHPYPRRIRTGRTCSNNDIFVPPDEQLHPKKLLELLSNSIQSAVHFIVPEKKSLVKEDSGSFDSFNEMLEVFSGNQGQQVEKVPDVVRKMAPNKQLKRMIRAIKTVQAKFPLPQIIAEDKWAWKDDREFARQMIAGINPARIQRLQEFPPYSEIGEESSIEAAHIAHNLDGLTIEQAMSQNKIFILDHHDYLMPFLNRINTKGICAYASRTLLFSSRDGMLKPVAIELSFPDSWSDEEVHEVFVPASQGIEAALWQLAKTQVTANDSAHHQLISHWLHTHAVVEPFIIATRRQLSAMHPIHQLLRPHFRDTMHINALFRHILLNSGGVLEKTLFTGEVSMELSSELYKEWRFDEQGLPSDLLKRGMAIQDLESPAGVKLIFHDYPYGEDGLDIWIAIKMWVSDFCSVFYKQDVHIQSDEELQAWWSEIRNVGHGDKKHEKWYEMKNLADLIEALTTLIWTSSALHASVAFGQYAYASYAPNRPTLCRKFIPEEGTVEFAEFLRDTDRYYIKMLPRRSEMTLWIALMEVLSQHTSDQEYLGQRSMVQWTDKEEVHQLFMKFERNLRDIRGRIRERNKNPELRNRGGPAKIPYELLLPNITDDRSTAGIIGKGIPNSISI</sequence>
<evidence type="ECO:0000256" key="11">
    <source>
        <dbReference type="ARBA" id="ARBA00023160"/>
    </source>
</evidence>
<comment type="similarity">
    <text evidence="2 13">Belongs to the lipoxygenase family.</text>
</comment>
<keyword evidence="17" id="KW-1185">Reference proteome</keyword>
<dbReference type="Pfam" id="PF00305">
    <property type="entry name" value="Lipoxygenase"/>
    <property type="match status" value="1"/>
</dbReference>
<dbReference type="Proteomes" id="UP000827889">
    <property type="component" value="Chromosome 1"/>
</dbReference>
<dbReference type="GO" id="GO:0046872">
    <property type="term" value="F:metal ion binding"/>
    <property type="evidence" value="ECO:0007669"/>
    <property type="project" value="UniProtKB-UniRule"/>
</dbReference>
<gene>
    <name evidence="18" type="primary">LOC115753313</name>
</gene>
<dbReference type="RefSeq" id="XP_030547740.2">
    <property type="nucleotide sequence ID" value="XM_030691880.2"/>
</dbReference>
<dbReference type="SMART" id="SM00308">
    <property type="entry name" value="LH2"/>
    <property type="match status" value="1"/>
</dbReference>
<feature type="domain" description="PLAT" evidence="15">
    <location>
        <begin position="43"/>
        <end position="166"/>
    </location>
</feature>
<dbReference type="GO" id="GO:0031408">
    <property type="term" value="P:oxylipin biosynthetic process"/>
    <property type="evidence" value="ECO:0007669"/>
    <property type="project" value="UniProtKB-UniRule"/>
</dbReference>
<dbReference type="EC" id="1.13.11.-" evidence="14"/>
<dbReference type="PANTHER" id="PTHR11771">
    <property type="entry name" value="LIPOXYGENASE"/>
    <property type="match status" value="1"/>
</dbReference>
<dbReference type="InterPro" id="IPR020833">
    <property type="entry name" value="LipOase_Fe_BS"/>
</dbReference>
<keyword evidence="9 13" id="KW-0408">Iron</keyword>
<dbReference type="Gene3D" id="2.60.60.20">
    <property type="entry name" value="PLAT/LH2 domain"/>
    <property type="match status" value="1"/>
</dbReference>
<dbReference type="GO" id="GO:0034440">
    <property type="term" value="P:lipid oxidation"/>
    <property type="evidence" value="ECO:0007669"/>
    <property type="project" value="InterPro"/>
</dbReference>
<evidence type="ECO:0000256" key="2">
    <source>
        <dbReference type="ARBA" id="ARBA00009419"/>
    </source>
</evidence>
<accession>A0A8B8QL21</accession>
<evidence type="ECO:0000256" key="7">
    <source>
        <dbReference type="ARBA" id="ARBA00022964"/>
    </source>
</evidence>
<evidence type="ECO:0000256" key="6">
    <source>
        <dbReference type="ARBA" id="ARBA00022832"/>
    </source>
</evidence>
<keyword evidence="4 13" id="KW-0479">Metal-binding</keyword>
<feature type="domain" description="Lipoxygenase" evidence="16">
    <location>
        <begin position="169"/>
        <end position="849"/>
    </location>
</feature>
<dbReference type="InterPro" id="IPR000907">
    <property type="entry name" value="LipOase"/>
</dbReference>
<evidence type="ECO:0000259" key="16">
    <source>
        <dbReference type="PROSITE" id="PS51393"/>
    </source>
</evidence>
<keyword evidence="8 13" id="KW-0560">Oxidoreductase</keyword>
<protein>
    <recommendedName>
        <fullName evidence="14">Lipoxygenase</fullName>
        <ecNumber evidence="14">1.13.11.-</ecNumber>
    </recommendedName>
</protein>
<dbReference type="GeneID" id="115753313"/>
<keyword evidence="6" id="KW-0276">Fatty acid metabolism</keyword>
<dbReference type="PRINTS" id="PR00087">
    <property type="entry name" value="LIPOXYGENASE"/>
</dbReference>
<dbReference type="Gene3D" id="4.10.375.10">
    <property type="entry name" value="Lipoxygenase-1, Domain 2"/>
    <property type="match status" value="1"/>
</dbReference>
<dbReference type="PROSITE" id="PS00711">
    <property type="entry name" value="LIPOXYGENASE_1"/>
    <property type="match status" value="1"/>
</dbReference>
<organism evidence="17 18">
    <name type="scientific">Rhodamnia argentea</name>
    <dbReference type="NCBI Taxonomy" id="178133"/>
    <lineage>
        <taxon>Eukaryota</taxon>
        <taxon>Viridiplantae</taxon>
        <taxon>Streptophyta</taxon>
        <taxon>Embryophyta</taxon>
        <taxon>Tracheophyta</taxon>
        <taxon>Spermatophyta</taxon>
        <taxon>Magnoliopsida</taxon>
        <taxon>eudicotyledons</taxon>
        <taxon>Gunneridae</taxon>
        <taxon>Pentapetalae</taxon>
        <taxon>rosids</taxon>
        <taxon>malvids</taxon>
        <taxon>Myrtales</taxon>
        <taxon>Myrtaceae</taxon>
        <taxon>Myrtoideae</taxon>
        <taxon>Myrteae</taxon>
        <taxon>Australasian group</taxon>
        <taxon>Rhodamnia</taxon>
    </lineage>
</organism>
<evidence type="ECO:0000256" key="10">
    <source>
        <dbReference type="ARBA" id="ARBA00023098"/>
    </source>
</evidence>
<comment type="caution">
    <text evidence="12">Lacks conserved residue(s) required for the propagation of feature annotation.</text>
</comment>
<dbReference type="InterPro" id="IPR020834">
    <property type="entry name" value="LipOase_CS"/>
</dbReference>
<dbReference type="GO" id="GO:0016702">
    <property type="term" value="F:oxidoreductase activity, acting on single donors with incorporation of molecular oxygen, incorporation of two atoms of oxygen"/>
    <property type="evidence" value="ECO:0007669"/>
    <property type="project" value="InterPro"/>
</dbReference>
<comment type="pathway">
    <text evidence="14">Lipid metabolism; oxylipin biosynthesis.</text>
</comment>
<evidence type="ECO:0000256" key="14">
    <source>
        <dbReference type="RuleBase" id="RU003975"/>
    </source>
</evidence>
<comment type="function">
    <text evidence="14">Plant lipoxygenase may be involved in a number of diverse aspects of plant physiology including growth and development, pest resistance, and senescence or responses to wounding.</text>
</comment>
<comment type="cofactor">
    <cofactor evidence="1 13">
        <name>Fe cation</name>
        <dbReference type="ChEBI" id="CHEBI:24875"/>
    </cofactor>
</comment>
<dbReference type="Gene3D" id="4.10.372.10">
    <property type="entry name" value="Lipoxygenase-1, Domain 3"/>
    <property type="match status" value="1"/>
</dbReference>
<keyword evidence="11 14" id="KW-0275">Fatty acid biosynthesis</keyword>
<evidence type="ECO:0000256" key="1">
    <source>
        <dbReference type="ARBA" id="ARBA00001962"/>
    </source>
</evidence>
<dbReference type="Pfam" id="PF01477">
    <property type="entry name" value="PLAT"/>
    <property type="match status" value="1"/>
</dbReference>
<dbReference type="PROSITE" id="PS00081">
    <property type="entry name" value="LIPOXYGENASE_2"/>
    <property type="match status" value="1"/>
</dbReference>
<reference evidence="17" key="1">
    <citation type="submission" date="2025-05" db="UniProtKB">
        <authorList>
            <consortium name="RefSeq"/>
        </authorList>
    </citation>
    <scope>NUCLEOTIDE SEQUENCE [LARGE SCALE GENOMIC DNA]</scope>
</reference>
<dbReference type="PROSITE" id="PS51393">
    <property type="entry name" value="LIPOXYGENASE_3"/>
    <property type="match status" value="1"/>
</dbReference>
<evidence type="ECO:0000256" key="4">
    <source>
        <dbReference type="ARBA" id="ARBA00022723"/>
    </source>
</evidence>
<dbReference type="PROSITE" id="PS50095">
    <property type="entry name" value="PLAT"/>
    <property type="match status" value="1"/>
</dbReference>
<dbReference type="Gene3D" id="1.20.245.10">
    <property type="entry name" value="Lipoxygenase-1, Domain 5"/>
    <property type="match status" value="1"/>
</dbReference>
<evidence type="ECO:0000256" key="13">
    <source>
        <dbReference type="RuleBase" id="RU003974"/>
    </source>
</evidence>
<dbReference type="InterPro" id="IPR036226">
    <property type="entry name" value="LipOase_C_sf"/>
</dbReference>